<feature type="region of interest" description="Disordered" evidence="1">
    <location>
        <begin position="1"/>
        <end position="137"/>
    </location>
</feature>
<keyword evidence="3" id="KW-1185">Reference proteome</keyword>
<feature type="compositionally biased region" description="Polar residues" evidence="1">
    <location>
        <begin position="66"/>
        <end position="99"/>
    </location>
</feature>
<comment type="caution">
    <text evidence="2">The sequence shown here is derived from an EMBL/GenBank/DDBJ whole genome shotgun (WGS) entry which is preliminary data.</text>
</comment>
<dbReference type="Proteomes" id="UP001465976">
    <property type="component" value="Unassembled WGS sequence"/>
</dbReference>
<evidence type="ECO:0000256" key="1">
    <source>
        <dbReference type="SAM" id="MobiDB-lite"/>
    </source>
</evidence>
<protein>
    <submittedName>
        <fullName evidence="2">Uncharacterized protein</fullName>
    </submittedName>
</protein>
<evidence type="ECO:0000313" key="2">
    <source>
        <dbReference type="EMBL" id="KAL0565499.1"/>
    </source>
</evidence>
<sequence length="218" mass="22129">MNPHVTLLHSPPSTAGTQTANGKGHHGSTKSTGGNSGGKARPGGVRDSEGLSRGAPLPTGGRGVSHTGQQQGSDGNRTGRQQGTANNAGQNDGSTSIQGVFSGETKGGTTTKNHETTSQAPDPTEAPPPKGSGVLGVNTETEHLTTSQFTTKFLMIITQTDSNGFTSTLTSTTEIIGTTVVPDANFTETPNTNPDPNAATFNHNHKVFIGVTVASGAI</sequence>
<feature type="compositionally biased region" description="Polar residues" evidence="1">
    <location>
        <begin position="107"/>
        <end position="121"/>
    </location>
</feature>
<organism evidence="2 3">
    <name type="scientific">Marasmius crinis-equi</name>
    <dbReference type="NCBI Taxonomy" id="585013"/>
    <lineage>
        <taxon>Eukaryota</taxon>
        <taxon>Fungi</taxon>
        <taxon>Dikarya</taxon>
        <taxon>Basidiomycota</taxon>
        <taxon>Agaricomycotina</taxon>
        <taxon>Agaricomycetes</taxon>
        <taxon>Agaricomycetidae</taxon>
        <taxon>Agaricales</taxon>
        <taxon>Marasmiineae</taxon>
        <taxon>Marasmiaceae</taxon>
        <taxon>Marasmius</taxon>
    </lineage>
</organism>
<proteinExistence type="predicted"/>
<feature type="non-terminal residue" evidence="2">
    <location>
        <position position="218"/>
    </location>
</feature>
<dbReference type="EMBL" id="JBAHYK010002236">
    <property type="protein sequence ID" value="KAL0565499.1"/>
    <property type="molecule type" value="Genomic_DNA"/>
</dbReference>
<reference evidence="2 3" key="1">
    <citation type="submission" date="2024-02" db="EMBL/GenBank/DDBJ databases">
        <title>A draft genome for the cacao thread blight pathogen Marasmius crinis-equi.</title>
        <authorList>
            <person name="Cohen S.P."/>
            <person name="Baruah I.K."/>
            <person name="Amoako-Attah I."/>
            <person name="Bukari Y."/>
            <person name="Meinhardt L.W."/>
            <person name="Bailey B.A."/>
        </authorList>
    </citation>
    <scope>NUCLEOTIDE SEQUENCE [LARGE SCALE GENOMIC DNA]</scope>
    <source>
        <strain evidence="2 3">GH-76</strain>
    </source>
</reference>
<name>A0ABR3ERG2_9AGAR</name>
<accession>A0ABR3ERG2</accession>
<gene>
    <name evidence="2" type="ORF">V5O48_016528</name>
</gene>
<feature type="compositionally biased region" description="Polar residues" evidence="1">
    <location>
        <begin position="11"/>
        <end position="21"/>
    </location>
</feature>
<evidence type="ECO:0000313" key="3">
    <source>
        <dbReference type="Proteomes" id="UP001465976"/>
    </source>
</evidence>